<dbReference type="Proteomes" id="UP000615234">
    <property type="component" value="Unassembled WGS sequence"/>
</dbReference>
<evidence type="ECO:0000313" key="2">
    <source>
        <dbReference type="EMBL" id="MBC5662058.1"/>
    </source>
</evidence>
<gene>
    <name evidence="2" type="ORF">H8S09_03960</name>
</gene>
<dbReference type="GO" id="GO:0005829">
    <property type="term" value="C:cytosol"/>
    <property type="evidence" value="ECO:0007669"/>
    <property type="project" value="TreeGrafter"/>
</dbReference>
<keyword evidence="3" id="KW-1185">Reference proteome</keyword>
<dbReference type="GO" id="GO:0003677">
    <property type="term" value="F:DNA binding"/>
    <property type="evidence" value="ECO:0007669"/>
    <property type="project" value="UniProtKB-KW"/>
</dbReference>
<dbReference type="SUPFAM" id="SSF46785">
    <property type="entry name" value="Winged helix' DNA-binding domain"/>
    <property type="match status" value="1"/>
</dbReference>
<keyword evidence="1" id="KW-0238">DNA-binding</keyword>
<dbReference type="NCBIfam" id="TIGR00738">
    <property type="entry name" value="rrf2_super"/>
    <property type="match status" value="1"/>
</dbReference>
<dbReference type="RefSeq" id="WP_021943695.1">
    <property type="nucleotide sequence ID" value="NZ_JACOOX010000002.1"/>
</dbReference>
<dbReference type="PROSITE" id="PS51197">
    <property type="entry name" value="HTH_RRF2_2"/>
    <property type="match status" value="1"/>
</dbReference>
<dbReference type="PANTHER" id="PTHR33221">
    <property type="entry name" value="WINGED HELIX-TURN-HELIX TRANSCRIPTIONAL REGULATOR, RRF2 FAMILY"/>
    <property type="match status" value="1"/>
</dbReference>
<dbReference type="Gene3D" id="1.10.10.10">
    <property type="entry name" value="Winged helix-like DNA-binding domain superfamily/Winged helix DNA-binding domain"/>
    <property type="match status" value="1"/>
</dbReference>
<sequence length="141" mass="15608">MVISSKGRYALRVMVYLAVNHDGSFIPLKEISQHEELSQKYLESITRMLSKAHLIEAASGHGGGYRLTREPEEYSVGEILKLTEGTLAPVSCLKDDSVPCDRSELCYTLPIWQGLADLINNYFDNMTLADVAGKAGQTVKE</sequence>
<evidence type="ECO:0000256" key="1">
    <source>
        <dbReference type="ARBA" id="ARBA00023125"/>
    </source>
</evidence>
<accession>A0A8I0ANP2</accession>
<dbReference type="EMBL" id="JACOOX010000002">
    <property type="protein sequence ID" value="MBC5662058.1"/>
    <property type="molecule type" value="Genomic_DNA"/>
</dbReference>
<dbReference type="InterPro" id="IPR036390">
    <property type="entry name" value="WH_DNA-bd_sf"/>
</dbReference>
<dbReference type="GO" id="GO:0003700">
    <property type="term" value="F:DNA-binding transcription factor activity"/>
    <property type="evidence" value="ECO:0007669"/>
    <property type="project" value="TreeGrafter"/>
</dbReference>
<evidence type="ECO:0000313" key="3">
    <source>
        <dbReference type="Proteomes" id="UP000615234"/>
    </source>
</evidence>
<name>A0A8I0ANP2_9FIRM</name>
<comment type="caution">
    <text evidence="2">The sequence shown here is derived from an EMBL/GenBank/DDBJ whole genome shotgun (WGS) entry which is preliminary data.</text>
</comment>
<dbReference type="PANTHER" id="PTHR33221:SF5">
    <property type="entry name" value="HTH-TYPE TRANSCRIPTIONAL REGULATOR ISCR"/>
    <property type="match status" value="1"/>
</dbReference>
<dbReference type="AlphaFoldDB" id="A0A8I0ANP2"/>
<organism evidence="2 3">
    <name type="scientific">Coprococcus hominis</name>
    <name type="common">ex Liu et al. 2022</name>
    <dbReference type="NCBI Taxonomy" id="2763039"/>
    <lineage>
        <taxon>Bacteria</taxon>
        <taxon>Bacillati</taxon>
        <taxon>Bacillota</taxon>
        <taxon>Clostridia</taxon>
        <taxon>Lachnospirales</taxon>
        <taxon>Lachnospiraceae</taxon>
        <taxon>Coprococcus</taxon>
    </lineage>
</organism>
<dbReference type="InterPro" id="IPR036388">
    <property type="entry name" value="WH-like_DNA-bd_sf"/>
</dbReference>
<dbReference type="Pfam" id="PF02082">
    <property type="entry name" value="Rrf2"/>
    <property type="match status" value="1"/>
</dbReference>
<reference evidence="2 3" key="1">
    <citation type="submission" date="2020-08" db="EMBL/GenBank/DDBJ databases">
        <title>Genome public.</title>
        <authorList>
            <person name="Liu C."/>
            <person name="Sun Q."/>
        </authorList>
    </citation>
    <scope>NUCLEOTIDE SEQUENCE [LARGE SCALE GENOMIC DNA]</scope>
    <source>
        <strain evidence="2 3">NSJ-10</strain>
    </source>
</reference>
<protein>
    <submittedName>
        <fullName evidence="2">Rrf2 family transcriptional regulator</fullName>
    </submittedName>
</protein>
<proteinExistence type="predicted"/>
<dbReference type="InterPro" id="IPR000944">
    <property type="entry name" value="Tscrpt_reg_Rrf2"/>
</dbReference>